<protein>
    <submittedName>
        <fullName evidence="1">Uncharacterized protein</fullName>
    </submittedName>
</protein>
<dbReference type="EMBL" id="KV875784">
    <property type="protein sequence ID" value="RZR72918.1"/>
    <property type="molecule type" value="Genomic_DNA"/>
</dbReference>
<evidence type="ECO:0000313" key="1">
    <source>
        <dbReference type="EMBL" id="RZR72918.1"/>
    </source>
</evidence>
<sequence>MPVRAGDDVFPLLREAGLAVAVAVAVGRSRGFFRLICSKRVSGLIWPWIQARPDIIPLGCVSVVLARVEGTPPRRAVPFVASLRRRPPLGCFPRKYQRSPPSAIMAAEAAEERREPRTRPRSRLIVRLPGFLVPHSVLVRYSLRPSQSRSYVLFGC</sequence>
<dbReference type="Proteomes" id="UP000290560">
    <property type="component" value="Unassembled WGS sequence"/>
</dbReference>
<reference evidence="1" key="1">
    <citation type="journal article" date="2018" name="Data Brief">
        <title>Genome sequence data from 17 accessions of Ensete ventricosum, a staple food crop for millions in Ethiopia.</title>
        <authorList>
            <person name="Yemataw Z."/>
            <person name="Muzemil S."/>
            <person name="Ambachew D."/>
            <person name="Tripathi L."/>
            <person name="Tesfaye K."/>
            <person name="Chala A."/>
            <person name="Farbos A."/>
            <person name="O'Neill P."/>
            <person name="Moore K."/>
            <person name="Grant M."/>
            <person name="Studholme D.J."/>
        </authorList>
    </citation>
    <scope>NUCLEOTIDE SEQUENCE [LARGE SCALE GENOMIC DNA]</scope>
    <source>
        <tissue evidence="1">Leaf</tissue>
    </source>
</reference>
<accession>A0A445MFE3</accession>
<proteinExistence type="predicted"/>
<name>A0A445MFE3_ENSVE</name>
<organism evidence="1">
    <name type="scientific">Ensete ventricosum</name>
    <name type="common">Abyssinian banana</name>
    <name type="synonym">Musa ensete</name>
    <dbReference type="NCBI Taxonomy" id="4639"/>
    <lineage>
        <taxon>Eukaryota</taxon>
        <taxon>Viridiplantae</taxon>
        <taxon>Streptophyta</taxon>
        <taxon>Embryophyta</taxon>
        <taxon>Tracheophyta</taxon>
        <taxon>Spermatophyta</taxon>
        <taxon>Magnoliopsida</taxon>
        <taxon>Liliopsida</taxon>
        <taxon>Zingiberales</taxon>
        <taxon>Musaceae</taxon>
        <taxon>Ensete</taxon>
    </lineage>
</organism>
<dbReference type="AlphaFoldDB" id="A0A445MFE3"/>
<gene>
    <name evidence="1" type="ORF">BHM03_00018614</name>
</gene>